<organism evidence="1 2">
    <name type="scientific">Clarias magur</name>
    <name type="common">Asian catfish</name>
    <name type="synonym">Macropteronotus magur</name>
    <dbReference type="NCBI Taxonomy" id="1594786"/>
    <lineage>
        <taxon>Eukaryota</taxon>
        <taxon>Metazoa</taxon>
        <taxon>Chordata</taxon>
        <taxon>Craniata</taxon>
        <taxon>Vertebrata</taxon>
        <taxon>Euteleostomi</taxon>
        <taxon>Actinopterygii</taxon>
        <taxon>Neopterygii</taxon>
        <taxon>Teleostei</taxon>
        <taxon>Ostariophysi</taxon>
        <taxon>Siluriformes</taxon>
        <taxon>Clariidae</taxon>
        <taxon>Clarias</taxon>
    </lineage>
</organism>
<feature type="non-terminal residue" evidence="1">
    <location>
        <position position="86"/>
    </location>
</feature>
<accession>A0A8J4U8G4</accession>
<evidence type="ECO:0000313" key="2">
    <source>
        <dbReference type="Proteomes" id="UP000727407"/>
    </source>
</evidence>
<dbReference type="AlphaFoldDB" id="A0A8J4U8G4"/>
<proteinExistence type="predicted"/>
<protein>
    <submittedName>
        <fullName evidence="1">Uncharacterized protein</fullName>
    </submittedName>
</protein>
<dbReference type="EMBL" id="QNUK01000009">
    <property type="protein sequence ID" value="KAF5908995.1"/>
    <property type="molecule type" value="Genomic_DNA"/>
</dbReference>
<name>A0A8J4U8G4_CLAMG</name>
<gene>
    <name evidence="1" type="ORF">DAT39_001319</name>
</gene>
<evidence type="ECO:0000313" key="1">
    <source>
        <dbReference type="EMBL" id="KAF5908995.1"/>
    </source>
</evidence>
<comment type="caution">
    <text evidence="1">The sequence shown here is derived from an EMBL/GenBank/DDBJ whole genome shotgun (WGS) entry which is preliminary data.</text>
</comment>
<reference evidence="1" key="1">
    <citation type="submission" date="2020-07" db="EMBL/GenBank/DDBJ databases">
        <title>Clarias magur genome sequencing, assembly and annotation.</title>
        <authorList>
            <person name="Kushwaha B."/>
            <person name="Kumar R."/>
            <person name="Das P."/>
            <person name="Joshi C.G."/>
            <person name="Kumar D."/>
            <person name="Nagpure N.S."/>
            <person name="Pandey M."/>
            <person name="Agarwal S."/>
            <person name="Srivastava S."/>
            <person name="Singh M."/>
            <person name="Sahoo L."/>
            <person name="Jayasankar P."/>
            <person name="Meher P.K."/>
            <person name="Koringa P.G."/>
            <person name="Iquebal M.A."/>
            <person name="Das S.P."/>
            <person name="Bit A."/>
            <person name="Patnaik S."/>
            <person name="Patel N."/>
            <person name="Shah T.M."/>
            <person name="Hinsu A."/>
            <person name="Jena J.K."/>
        </authorList>
    </citation>
    <scope>NUCLEOTIDE SEQUENCE</scope>
    <source>
        <strain evidence="1">CIFAMagur01</strain>
        <tissue evidence="1">Testis</tissue>
    </source>
</reference>
<keyword evidence="2" id="KW-1185">Reference proteome</keyword>
<feature type="non-terminal residue" evidence="1">
    <location>
        <position position="1"/>
    </location>
</feature>
<dbReference type="Proteomes" id="UP000727407">
    <property type="component" value="Unassembled WGS sequence"/>
</dbReference>
<sequence>ALCEQYVGFRQRDVPHQPLRAVLLFARVHTHTHCHRIGQTAGDPVSSEAEDVHRSGRRVYHLHLAHGQLFLAATRYLPETLHLCLQ</sequence>